<sequence>MRAPLIVGDLLTGKCARGVVEDVAQLRKAAGSLSSAQVATLWAQIRAGLKEFAQAVGWKWTDAKSARYGVVDVPDVFPVCPELSDADFMMRFLEVVKVQPVEAARFELATTVNRDNLCELFAALGLMEARIGLRDEVGRSAFHAAKFLQERPKEYQIQAGQESAKRRKEKTALLRRRTDKEFWRLCREFGWNEGGTKKDLIDSFMRQAKITPKAFLDDEVLNYVLSRRNKTIGRAIDFPTDRK</sequence>
<protein>
    <recommendedName>
        <fullName evidence="3">SAP domain-containing protein</fullName>
    </recommendedName>
</protein>
<dbReference type="Proteomes" id="UP000807785">
    <property type="component" value="Unassembled WGS sequence"/>
</dbReference>
<dbReference type="EMBL" id="JADJEV010000003">
    <property type="protein sequence ID" value="MBK6972662.1"/>
    <property type="molecule type" value="Genomic_DNA"/>
</dbReference>
<reference evidence="1" key="1">
    <citation type="submission" date="2020-10" db="EMBL/GenBank/DDBJ databases">
        <title>Connecting structure to function with the recovery of over 1000 high-quality activated sludge metagenome-assembled genomes encoding full-length rRNA genes using long-read sequencing.</title>
        <authorList>
            <person name="Singleton C.M."/>
            <person name="Petriglieri F."/>
            <person name="Kristensen J.M."/>
            <person name="Kirkegaard R.H."/>
            <person name="Michaelsen T.Y."/>
            <person name="Andersen M.H."/>
            <person name="Karst S.M."/>
            <person name="Dueholm M.S."/>
            <person name="Nielsen P.H."/>
            <person name="Albertsen M."/>
        </authorList>
    </citation>
    <scope>NUCLEOTIDE SEQUENCE</scope>
    <source>
        <strain evidence="1">Bjer_18-Q3-R1-45_BAT3C.347</strain>
    </source>
</reference>
<comment type="caution">
    <text evidence="1">The sequence shown here is derived from an EMBL/GenBank/DDBJ whole genome shotgun (WGS) entry which is preliminary data.</text>
</comment>
<evidence type="ECO:0000313" key="1">
    <source>
        <dbReference type="EMBL" id="MBK6972662.1"/>
    </source>
</evidence>
<dbReference type="AlphaFoldDB" id="A0A9D7E7Q8"/>
<name>A0A9D7E7Q8_9PROT</name>
<evidence type="ECO:0000313" key="2">
    <source>
        <dbReference type="Proteomes" id="UP000807785"/>
    </source>
</evidence>
<gene>
    <name evidence="1" type="ORF">IPH26_06805</name>
</gene>
<evidence type="ECO:0008006" key="3">
    <source>
        <dbReference type="Google" id="ProtNLM"/>
    </source>
</evidence>
<proteinExistence type="predicted"/>
<accession>A0A9D7E7Q8</accession>
<organism evidence="1 2">
    <name type="scientific">Candidatus Methylophosphatis roskildensis</name>
    <dbReference type="NCBI Taxonomy" id="2899263"/>
    <lineage>
        <taxon>Bacteria</taxon>
        <taxon>Pseudomonadati</taxon>
        <taxon>Pseudomonadota</taxon>
        <taxon>Betaproteobacteria</taxon>
        <taxon>Nitrosomonadales</taxon>
        <taxon>Sterolibacteriaceae</taxon>
        <taxon>Candidatus Methylophosphatis</taxon>
    </lineage>
</organism>